<dbReference type="OrthoDB" id="6649369at2"/>
<dbReference type="GO" id="GO:0009271">
    <property type="term" value="P:phage shock"/>
    <property type="evidence" value="ECO:0007669"/>
    <property type="project" value="TreeGrafter"/>
</dbReference>
<proteinExistence type="inferred from homology"/>
<gene>
    <name evidence="2" type="ORF">BHK69_25830</name>
</gene>
<dbReference type="RefSeq" id="WP_069692605.1">
    <property type="nucleotide sequence ID" value="NZ_CP017147.1"/>
</dbReference>
<dbReference type="AlphaFoldDB" id="A0A1D7U7P9"/>
<dbReference type="GO" id="GO:0005829">
    <property type="term" value="C:cytosol"/>
    <property type="evidence" value="ECO:0007669"/>
    <property type="project" value="TreeGrafter"/>
</dbReference>
<dbReference type="Pfam" id="PF04012">
    <property type="entry name" value="PspA_IM30"/>
    <property type="match status" value="1"/>
</dbReference>
<evidence type="ECO:0000256" key="1">
    <source>
        <dbReference type="ARBA" id="ARBA00043985"/>
    </source>
</evidence>
<protein>
    <recommendedName>
        <fullName evidence="4">Phage-shock protein</fullName>
    </recommendedName>
</protein>
<accession>A0A1D7U7P9</accession>
<comment type="similarity">
    <text evidence="1">Belongs to the PspA/Vipp/IM30 family.</text>
</comment>
<dbReference type="PANTHER" id="PTHR31088:SF6">
    <property type="entry name" value="PHAGE SHOCK PROTEIN A"/>
    <property type="match status" value="1"/>
</dbReference>
<dbReference type="InterPro" id="IPR007157">
    <property type="entry name" value="PspA_VIPP1"/>
</dbReference>
<evidence type="ECO:0000313" key="2">
    <source>
        <dbReference type="EMBL" id="AOO83405.1"/>
    </source>
</evidence>
<organism evidence="2 3">
    <name type="scientific">Bosea vaviloviae</name>
    <dbReference type="NCBI Taxonomy" id="1526658"/>
    <lineage>
        <taxon>Bacteria</taxon>
        <taxon>Pseudomonadati</taxon>
        <taxon>Pseudomonadota</taxon>
        <taxon>Alphaproteobacteria</taxon>
        <taxon>Hyphomicrobiales</taxon>
        <taxon>Boseaceae</taxon>
        <taxon>Bosea</taxon>
    </lineage>
</organism>
<evidence type="ECO:0008006" key="4">
    <source>
        <dbReference type="Google" id="ProtNLM"/>
    </source>
</evidence>
<keyword evidence="3" id="KW-1185">Reference proteome</keyword>
<evidence type="ECO:0000313" key="3">
    <source>
        <dbReference type="Proteomes" id="UP000094969"/>
    </source>
</evidence>
<dbReference type="PANTHER" id="PTHR31088">
    <property type="entry name" value="MEMBRANE-ASSOCIATED PROTEIN VIPP1, CHLOROPLASTIC"/>
    <property type="match status" value="1"/>
</dbReference>
<dbReference type="EMBL" id="CP017147">
    <property type="protein sequence ID" value="AOO83405.1"/>
    <property type="molecule type" value="Genomic_DNA"/>
</dbReference>
<name>A0A1D7U7P9_9HYPH</name>
<dbReference type="STRING" id="1526658.BHK69_25830"/>
<dbReference type="KEGG" id="bvv:BHK69_25830"/>
<sequence>MSGRFQSTMSYTLTPSPEDDRAIRATLDDYGVMMGVLDELGRERGVSSNLVALHEQAYAPIREKTRLPARLVTLGLRDHANRQGSGAAIDDLPLDGRLYAIKSPTHLSLSTVEGRRLIPYAVAGYEPGWFDHAEARLVLKDGKTLILVGIATATKPKETSMATEGILSRIGRVIAGLAHGAADTLEGANATATVEQSIREIDSVADEARASAGKARAEEHRIKAKIAEINDEIDDLAGKIETGLASGREDLVKPVVGLQIDLEAQRSALETALAEVSDRIEEAGKALQAVASARQDAVARLSALKKSRGAPGAAESESASVRNENRLARSLGAIERVTGVPGRPATGASEVEELARLQREKAIQDRLDSYRGSRG</sequence>
<dbReference type="Proteomes" id="UP000094969">
    <property type="component" value="Chromosome"/>
</dbReference>
<reference evidence="2 3" key="1">
    <citation type="journal article" date="2015" name="Antonie Van Leeuwenhoek">
        <title>Bosea vaviloviae sp. nov., a new species of slow-growing rhizobia isolated from nodules of the relict species Vavilovia formosa (Stev.) Fed.</title>
        <authorList>
            <person name="Safronova V.I."/>
            <person name="Kuznetsova I.G."/>
            <person name="Sazanova A.L."/>
            <person name="Kimeklis A.K."/>
            <person name="Belimov A.A."/>
            <person name="Andronov E.E."/>
            <person name="Pinaev A.G."/>
            <person name="Chizhevskaya E.P."/>
            <person name="Pukhaev A.R."/>
            <person name="Popov K.P."/>
            <person name="Willems A."/>
            <person name="Tikhonovich I.A."/>
        </authorList>
    </citation>
    <scope>NUCLEOTIDE SEQUENCE [LARGE SCALE GENOMIC DNA]</scope>
    <source>
        <strain evidence="2 3">Vaf18</strain>
    </source>
</reference>